<feature type="signal peptide" evidence="1">
    <location>
        <begin position="1"/>
        <end position="20"/>
    </location>
</feature>
<keyword evidence="1" id="KW-0732">Signal</keyword>
<gene>
    <name evidence="2" type="ORF">GRI38_01975</name>
</gene>
<dbReference type="Proteomes" id="UP000433104">
    <property type="component" value="Unassembled WGS sequence"/>
</dbReference>
<feature type="chain" id="PRO_5032628254" evidence="1">
    <location>
        <begin position="21"/>
        <end position="133"/>
    </location>
</feature>
<sequence>MKSSSLVLALSTSFALTACATLGTDEASPVQALSGTWNVDLRPSLTDAPYDQPMDLRVERTGELSGTFYGSPILAGRAGTGQGRLCAAWRTSDNSGAYQHSGCLEGDTIVGQSWSEGRNFVLPWTATRSISGE</sequence>
<organism evidence="2 3">
    <name type="scientific">Parapontixanthobacter aurantiacus</name>
    <dbReference type="NCBI Taxonomy" id="1463599"/>
    <lineage>
        <taxon>Bacteria</taxon>
        <taxon>Pseudomonadati</taxon>
        <taxon>Pseudomonadota</taxon>
        <taxon>Alphaproteobacteria</taxon>
        <taxon>Sphingomonadales</taxon>
        <taxon>Erythrobacteraceae</taxon>
        <taxon>Parapontixanthobacter</taxon>
    </lineage>
</organism>
<evidence type="ECO:0000313" key="2">
    <source>
        <dbReference type="EMBL" id="MXO84801.1"/>
    </source>
</evidence>
<dbReference type="OrthoDB" id="6064734at2"/>
<dbReference type="EMBL" id="WTYW01000001">
    <property type="protein sequence ID" value="MXO84801.1"/>
    <property type="molecule type" value="Genomic_DNA"/>
</dbReference>
<name>A0A844Z892_9SPHN</name>
<dbReference type="PROSITE" id="PS51257">
    <property type="entry name" value="PROKAR_LIPOPROTEIN"/>
    <property type="match status" value="1"/>
</dbReference>
<evidence type="ECO:0000256" key="1">
    <source>
        <dbReference type="SAM" id="SignalP"/>
    </source>
</evidence>
<comment type="caution">
    <text evidence="2">The sequence shown here is derived from an EMBL/GenBank/DDBJ whole genome shotgun (WGS) entry which is preliminary data.</text>
</comment>
<accession>A0A844Z892</accession>
<proteinExistence type="predicted"/>
<evidence type="ECO:0000313" key="3">
    <source>
        <dbReference type="Proteomes" id="UP000433104"/>
    </source>
</evidence>
<dbReference type="AlphaFoldDB" id="A0A844Z892"/>
<reference evidence="2 3" key="1">
    <citation type="submission" date="2019-12" db="EMBL/GenBank/DDBJ databases">
        <title>Genomic-based taxomic classification of the family Erythrobacteraceae.</title>
        <authorList>
            <person name="Xu L."/>
        </authorList>
    </citation>
    <scope>NUCLEOTIDE SEQUENCE [LARGE SCALE GENOMIC DNA]</scope>
    <source>
        <strain evidence="2 3">MCCC 1A09962</strain>
    </source>
</reference>
<dbReference type="RefSeq" id="WP_160681312.1">
    <property type="nucleotide sequence ID" value="NZ_WTYW01000001.1"/>
</dbReference>
<protein>
    <submittedName>
        <fullName evidence="2">Uncharacterized protein</fullName>
    </submittedName>
</protein>
<keyword evidence="3" id="KW-1185">Reference proteome</keyword>